<sequence length="204" mass="23022">MVDTTHRTERCAGGDRLSVERRCPIMGTAATNINSASGLCTSTVRIEVSLSQRCINTVQTGIRHNRFNVPSVRRRNGIILSEGKQWTSRIQRNYRIDTSVLCLTGTSSRMGTQTVPDNVDVVRVRTSIRDHLIDQQRHCVPDRSNQVARCDVVRIDRTNAPIDGDQIEIAHLEVCIREQRIHEVRSIVIPSVNGETRRMGRVKV</sequence>
<evidence type="ECO:0000313" key="2">
    <source>
        <dbReference type="Proteomes" id="UP000075883"/>
    </source>
</evidence>
<dbReference type="EMBL" id="AXCM01004450">
    <property type="status" value="NOT_ANNOTATED_CDS"/>
    <property type="molecule type" value="Genomic_DNA"/>
</dbReference>
<dbReference type="EnsemblMetazoa" id="ACUA007360-RA">
    <property type="protein sequence ID" value="ACUA007360-PA"/>
    <property type="gene ID" value="ACUA007360"/>
</dbReference>
<proteinExistence type="predicted"/>
<reference evidence="2" key="1">
    <citation type="submission" date="2013-09" db="EMBL/GenBank/DDBJ databases">
        <title>The Genome Sequence of Anopheles culicifacies species A.</title>
        <authorList>
            <consortium name="The Broad Institute Genomics Platform"/>
            <person name="Neafsey D.E."/>
            <person name="Besansky N."/>
            <person name="Howell P."/>
            <person name="Walton C."/>
            <person name="Young S.K."/>
            <person name="Zeng Q."/>
            <person name="Gargeya S."/>
            <person name="Fitzgerald M."/>
            <person name="Haas B."/>
            <person name="Abouelleil A."/>
            <person name="Allen A.W."/>
            <person name="Alvarado L."/>
            <person name="Arachchi H.M."/>
            <person name="Berlin A.M."/>
            <person name="Chapman S.B."/>
            <person name="Gainer-Dewar J."/>
            <person name="Goldberg J."/>
            <person name="Griggs A."/>
            <person name="Gujja S."/>
            <person name="Hansen M."/>
            <person name="Howarth C."/>
            <person name="Imamovic A."/>
            <person name="Ireland A."/>
            <person name="Larimer J."/>
            <person name="McCowan C."/>
            <person name="Murphy C."/>
            <person name="Pearson M."/>
            <person name="Poon T.W."/>
            <person name="Priest M."/>
            <person name="Roberts A."/>
            <person name="Saif S."/>
            <person name="Shea T."/>
            <person name="Sisk P."/>
            <person name="Sykes S."/>
            <person name="Wortman J."/>
            <person name="Nusbaum C."/>
            <person name="Birren B."/>
        </authorList>
    </citation>
    <scope>NUCLEOTIDE SEQUENCE [LARGE SCALE GENOMIC DNA]</scope>
    <source>
        <strain evidence="2">A-37</strain>
    </source>
</reference>
<evidence type="ECO:0000313" key="1">
    <source>
        <dbReference type="EnsemblMetazoa" id="ACUA007360-PA"/>
    </source>
</evidence>
<reference evidence="1" key="2">
    <citation type="submission" date="2020-05" db="UniProtKB">
        <authorList>
            <consortium name="EnsemblMetazoa"/>
        </authorList>
    </citation>
    <scope>IDENTIFICATION</scope>
    <source>
        <strain evidence="1">A-37</strain>
    </source>
</reference>
<keyword evidence="2" id="KW-1185">Reference proteome</keyword>
<dbReference type="VEuPathDB" id="VectorBase:ACUA007360"/>
<dbReference type="AlphaFoldDB" id="A0A182M1T9"/>
<protein>
    <submittedName>
        <fullName evidence="1">Uncharacterized protein</fullName>
    </submittedName>
</protein>
<accession>A0A182M1T9</accession>
<dbReference type="Proteomes" id="UP000075883">
    <property type="component" value="Unassembled WGS sequence"/>
</dbReference>
<organism evidence="1 2">
    <name type="scientific">Anopheles culicifacies</name>
    <dbReference type="NCBI Taxonomy" id="139723"/>
    <lineage>
        <taxon>Eukaryota</taxon>
        <taxon>Metazoa</taxon>
        <taxon>Ecdysozoa</taxon>
        <taxon>Arthropoda</taxon>
        <taxon>Hexapoda</taxon>
        <taxon>Insecta</taxon>
        <taxon>Pterygota</taxon>
        <taxon>Neoptera</taxon>
        <taxon>Endopterygota</taxon>
        <taxon>Diptera</taxon>
        <taxon>Nematocera</taxon>
        <taxon>Culicoidea</taxon>
        <taxon>Culicidae</taxon>
        <taxon>Anophelinae</taxon>
        <taxon>Anopheles</taxon>
        <taxon>culicifacies species complex</taxon>
    </lineage>
</organism>
<name>A0A182M1T9_9DIPT</name>